<proteinExistence type="inferred from homology"/>
<dbReference type="GO" id="GO:0031514">
    <property type="term" value="C:motile cilium"/>
    <property type="evidence" value="ECO:0007669"/>
    <property type="project" value="TreeGrafter"/>
</dbReference>
<evidence type="ECO:0000256" key="1">
    <source>
        <dbReference type="ARBA" id="ARBA00004120"/>
    </source>
</evidence>
<dbReference type="GO" id="GO:0060271">
    <property type="term" value="P:cilium assembly"/>
    <property type="evidence" value="ECO:0007669"/>
    <property type="project" value="TreeGrafter"/>
</dbReference>
<dbReference type="PANTHER" id="PTHR13376">
    <property type="entry name" value="INTRAFLAGELLAR TRANSPORT PROTEIN 46 HOMOLOG"/>
    <property type="match status" value="1"/>
</dbReference>
<dbReference type="Proteomes" id="UP001162156">
    <property type="component" value="Unassembled WGS sequence"/>
</dbReference>
<keyword evidence="10" id="KW-1185">Reference proteome</keyword>
<evidence type="ECO:0000256" key="4">
    <source>
        <dbReference type="ARBA" id="ARBA00022490"/>
    </source>
</evidence>
<feature type="region of interest" description="Disordered" evidence="8">
    <location>
        <begin position="92"/>
        <end position="113"/>
    </location>
</feature>
<comment type="subcellular location">
    <subcellularLocation>
        <location evidence="1">Cytoplasm</location>
        <location evidence="1">Cytoskeleton</location>
        <location evidence="1">Cilium basal body</location>
    </subcellularLocation>
</comment>
<dbReference type="Pfam" id="PF12317">
    <property type="entry name" value="IFT46_B_C"/>
    <property type="match status" value="1"/>
</dbReference>
<keyword evidence="6" id="KW-0206">Cytoskeleton</keyword>
<evidence type="ECO:0000256" key="2">
    <source>
        <dbReference type="ARBA" id="ARBA00007700"/>
    </source>
</evidence>
<keyword evidence="7" id="KW-0966">Cell projection</keyword>
<evidence type="ECO:0000256" key="5">
    <source>
        <dbReference type="ARBA" id="ARBA00023069"/>
    </source>
</evidence>
<keyword evidence="4" id="KW-0963">Cytoplasm</keyword>
<accession>A0AAV8Y4V4</accession>
<organism evidence="9 10">
    <name type="scientific">Rhamnusium bicolor</name>
    <dbReference type="NCBI Taxonomy" id="1586634"/>
    <lineage>
        <taxon>Eukaryota</taxon>
        <taxon>Metazoa</taxon>
        <taxon>Ecdysozoa</taxon>
        <taxon>Arthropoda</taxon>
        <taxon>Hexapoda</taxon>
        <taxon>Insecta</taxon>
        <taxon>Pterygota</taxon>
        <taxon>Neoptera</taxon>
        <taxon>Endopterygota</taxon>
        <taxon>Coleoptera</taxon>
        <taxon>Polyphaga</taxon>
        <taxon>Cucujiformia</taxon>
        <taxon>Chrysomeloidea</taxon>
        <taxon>Cerambycidae</taxon>
        <taxon>Lepturinae</taxon>
        <taxon>Rhagiini</taxon>
        <taxon>Rhamnusium</taxon>
    </lineage>
</organism>
<name>A0AAV8Y4V4_9CUCU</name>
<keyword evidence="5" id="KW-0969">Cilium</keyword>
<evidence type="ECO:0000256" key="7">
    <source>
        <dbReference type="ARBA" id="ARBA00023273"/>
    </source>
</evidence>
<dbReference type="EMBL" id="JANEYF010002495">
    <property type="protein sequence ID" value="KAJ8945819.1"/>
    <property type="molecule type" value="Genomic_DNA"/>
</dbReference>
<evidence type="ECO:0000256" key="8">
    <source>
        <dbReference type="SAM" id="MobiDB-lite"/>
    </source>
</evidence>
<comment type="caution">
    <text evidence="9">The sequence shown here is derived from an EMBL/GenBank/DDBJ whole genome shotgun (WGS) entry which is preliminary data.</text>
</comment>
<reference evidence="9" key="1">
    <citation type="journal article" date="2023" name="Insect Mol. Biol.">
        <title>Genome sequencing provides insights into the evolution of gene families encoding plant cell wall-degrading enzymes in longhorned beetles.</title>
        <authorList>
            <person name="Shin N.R."/>
            <person name="Okamura Y."/>
            <person name="Kirsch R."/>
            <person name="Pauchet Y."/>
        </authorList>
    </citation>
    <scope>NUCLEOTIDE SEQUENCE</scope>
    <source>
        <strain evidence="9">RBIC_L_NR</strain>
    </source>
</reference>
<dbReference type="GO" id="GO:0030992">
    <property type="term" value="C:intraciliary transport particle B"/>
    <property type="evidence" value="ECO:0007669"/>
    <property type="project" value="TreeGrafter"/>
</dbReference>
<evidence type="ECO:0000256" key="3">
    <source>
        <dbReference type="ARBA" id="ARBA00017206"/>
    </source>
</evidence>
<dbReference type="AlphaFoldDB" id="A0AAV8Y4V4"/>
<dbReference type="PANTHER" id="PTHR13376:SF0">
    <property type="entry name" value="INTRAFLAGELLAR TRANSPORT PROTEIN 46 HOMOLOG"/>
    <property type="match status" value="1"/>
</dbReference>
<evidence type="ECO:0000313" key="9">
    <source>
        <dbReference type="EMBL" id="KAJ8945819.1"/>
    </source>
</evidence>
<dbReference type="GO" id="GO:0005815">
    <property type="term" value="C:microtubule organizing center"/>
    <property type="evidence" value="ECO:0007669"/>
    <property type="project" value="TreeGrafter"/>
</dbReference>
<evidence type="ECO:0000256" key="6">
    <source>
        <dbReference type="ARBA" id="ARBA00023212"/>
    </source>
</evidence>
<dbReference type="InterPro" id="IPR022088">
    <property type="entry name" value="Intraflagellar_transp_cmplxB"/>
</dbReference>
<sequence length="370" mass="42073">MQKSFSIVDEDDDVFISDDNTKEEINNPYKIDLSESESEENSNSPKRMNPKLSEFLKVGEATFPQAPNRELISKIPSAGPSGRQTVLKKKLTSNEKLGQMSSESEDSDNEQEKGKFIVPGEYDPKMYENLDVDDDAKEIFQYILKYIPQQLNLDYKFKPFVPEFLPAVGDIDAFLKVIPPETTVTGEHFDGKFLELGLKVLDEPASNQSDPALLHLQLRAASVNPTKKNDTNVVVKKVENIEKNAKIIDKWIKDISDLHKSKLSPVVRYSEAMPDLDDLMQEWPEEMENKLKENGFPQPEDMSVEEYVDTICNIFQIPVVKNKIQSLHLLFCLYAAIKQTQLYQASTINNVNEKQNKHSVKEGADQLVLD</sequence>
<protein>
    <recommendedName>
        <fullName evidence="3">Intraflagellar transport protein 46 homolog</fullName>
    </recommendedName>
</protein>
<dbReference type="GO" id="GO:0042073">
    <property type="term" value="P:intraciliary transport"/>
    <property type="evidence" value="ECO:0007669"/>
    <property type="project" value="InterPro"/>
</dbReference>
<evidence type="ECO:0000313" key="10">
    <source>
        <dbReference type="Proteomes" id="UP001162156"/>
    </source>
</evidence>
<feature type="region of interest" description="Disordered" evidence="8">
    <location>
        <begin position="1"/>
        <end position="53"/>
    </location>
</feature>
<gene>
    <name evidence="9" type="ORF">NQ314_009041</name>
</gene>
<comment type="similarity">
    <text evidence="2">Belongs to the IFT46 family.</text>
</comment>